<name>A0A6G1HVQ5_9PEZI</name>
<sequence>MPIAHRFTHLVAIRISSSCHCSSGSHATALRALAYHSSSYLSIASVCDCWNAVAVFSLTQFQPQGVSISRLGVPTSLTIQATCSCTDLWSNL</sequence>
<evidence type="ECO:0000313" key="2">
    <source>
        <dbReference type="Proteomes" id="UP000799640"/>
    </source>
</evidence>
<protein>
    <submittedName>
        <fullName evidence="1">Uncharacterized protein</fullName>
    </submittedName>
</protein>
<organism evidence="1 2">
    <name type="scientific">Trichodelitschia bisporula</name>
    <dbReference type="NCBI Taxonomy" id="703511"/>
    <lineage>
        <taxon>Eukaryota</taxon>
        <taxon>Fungi</taxon>
        <taxon>Dikarya</taxon>
        <taxon>Ascomycota</taxon>
        <taxon>Pezizomycotina</taxon>
        <taxon>Dothideomycetes</taxon>
        <taxon>Dothideomycetes incertae sedis</taxon>
        <taxon>Phaeotrichales</taxon>
        <taxon>Phaeotrichaceae</taxon>
        <taxon>Trichodelitschia</taxon>
    </lineage>
</organism>
<keyword evidence="2" id="KW-1185">Reference proteome</keyword>
<accession>A0A6G1HVQ5</accession>
<dbReference type="EMBL" id="ML996695">
    <property type="protein sequence ID" value="KAF2400143.1"/>
    <property type="molecule type" value="Genomic_DNA"/>
</dbReference>
<reference evidence="1" key="1">
    <citation type="journal article" date="2020" name="Stud. Mycol.">
        <title>101 Dothideomycetes genomes: a test case for predicting lifestyles and emergence of pathogens.</title>
        <authorList>
            <person name="Haridas S."/>
            <person name="Albert R."/>
            <person name="Binder M."/>
            <person name="Bloem J."/>
            <person name="Labutti K."/>
            <person name="Salamov A."/>
            <person name="Andreopoulos B."/>
            <person name="Baker S."/>
            <person name="Barry K."/>
            <person name="Bills G."/>
            <person name="Bluhm B."/>
            <person name="Cannon C."/>
            <person name="Castanera R."/>
            <person name="Culley D."/>
            <person name="Daum C."/>
            <person name="Ezra D."/>
            <person name="Gonzalez J."/>
            <person name="Henrissat B."/>
            <person name="Kuo A."/>
            <person name="Liang C."/>
            <person name="Lipzen A."/>
            <person name="Lutzoni F."/>
            <person name="Magnuson J."/>
            <person name="Mondo S."/>
            <person name="Nolan M."/>
            <person name="Ohm R."/>
            <person name="Pangilinan J."/>
            <person name="Park H.-J."/>
            <person name="Ramirez L."/>
            <person name="Alfaro M."/>
            <person name="Sun H."/>
            <person name="Tritt A."/>
            <person name="Yoshinaga Y."/>
            <person name="Zwiers L.-H."/>
            <person name="Turgeon B."/>
            <person name="Goodwin S."/>
            <person name="Spatafora J."/>
            <person name="Crous P."/>
            <person name="Grigoriev I."/>
        </authorList>
    </citation>
    <scope>NUCLEOTIDE SEQUENCE</scope>
    <source>
        <strain evidence="1">CBS 262.69</strain>
    </source>
</reference>
<proteinExistence type="predicted"/>
<dbReference type="AlphaFoldDB" id="A0A6G1HVQ5"/>
<gene>
    <name evidence="1" type="ORF">EJ06DRAFT_510110</name>
</gene>
<evidence type="ECO:0000313" key="1">
    <source>
        <dbReference type="EMBL" id="KAF2400143.1"/>
    </source>
</evidence>
<dbReference type="Proteomes" id="UP000799640">
    <property type="component" value="Unassembled WGS sequence"/>
</dbReference>